<sequence>MTADTFRPLPGPRFSGLPWIVIAAGLAAMYIPSFIDLFHGVWGTERNAHGPIVLVVACCYMFVRVRQLLEEGLIERKPAPVPGVFFLLLGLLCFVLGRSQTVLFMEAGSLIPILMGIVLLQFGIRTCGRLWFAFFFMLFMVPLPASVVDLLTQPLKIGVSYASEQVLRLLGYPIARSGVILYIGPYQLLVADACAGLNSLFTLEALGLLYMNLVRHQSLLRNVVLAVLIVPISFTANTVRVMVLALITYYMGDAAGQGFLHGFAGMLLFLVALGLIIALDGLLRWIAVRWANLRGEAVPVAVQRLRVAGESNNRDKFAMNIRLAIPVALVMALSVAAAGMLVPHMAQPLKKQNFSAIVPSQFGQWREVPSPFLQVTVGLDDGTGRNADQPYDDVLGRTYVNNRGEMVMLALAYAAEQSQDVKIHLPEVCYVAQGFTLADGQPVSMQTRPDGPQIAGSRFVASNKGRQEAVSYWVRIGDGFPQGGLAARWKIFKDGMSGRVSDGILVRASSLLQDQDSQAHAFALQEQFLKELDGAMHLTHPGLLTPH</sequence>
<evidence type="ECO:0000256" key="1">
    <source>
        <dbReference type="ARBA" id="ARBA00004651"/>
    </source>
</evidence>
<evidence type="ECO:0000256" key="4">
    <source>
        <dbReference type="ARBA" id="ARBA00022692"/>
    </source>
</evidence>
<evidence type="ECO:0000256" key="8">
    <source>
        <dbReference type="SAM" id="Phobius"/>
    </source>
</evidence>
<dbReference type="InterPro" id="IPR017544">
    <property type="entry name" value="Exosortase-2"/>
</dbReference>
<feature type="transmembrane region" description="Helical" evidence="8">
    <location>
        <begin position="79"/>
        <end position="96"/>
    </location>
</feature>
<dbReference type="GO" id="GO:0006508">
    <property type="term" value="P:proteolysis"/>
    <property type="evidence" value="ECO:0007669"/>
    <property type="project" value="UniProtKB-KW"/>
</dbReference>
<evidence type="ECO:0000256" key="6">
    <source>
        <dbReference type="ARBA" id="ARBA00022989"/>
    </source>
</evidence>
<evidence type="ECO:0000313" key="10">
    <source>
        <dbReference type="EMBL" id="MDT0336189.1"/>
    </source>
</evidence>
<feature type="transmembrane region" description="Helical" evidence="8">
    <location>
        <begin position="16"/>
        <end position="38"/>
    </location>
</feature>
<dbReference type="RefSeq" id="WP_259434890.1">
    <property type="nucleotide sequence ID" value="NZ_JAVLSM010000001.1"/>
</dbReference>
<comment type="caution">
    <text evidence="10">The sequence shown here is derived from an EMBL/GenBank/DDBJ whole genome shotgun (WGS) entry which is preliminary data.</text>
</comment>
<protein>
    <submittedName>
        <fullName evidence="10">Exosortase B</fullName>
    </submittedName>
</protein>
<comment type="subcellular location">
    <subcellularLocation>
        <location evidence="1">Cell membrane</location>
        <topology evidence="1">Multi-pass membrane protein</topology>
    </subcellularLocation>
</comment>
<proteinExistence type="predicted"/>
<dbReference type="Pfam" id="PF11984">
    <property type="entry name" value="DUF3485"/>
    <property type="match status" value="1"/>
</dbReference>
<dbReference type="InterPro" id="IPR019127">
    <property type="entry name" value="Exosortase"/>
</dbReference>
<feature type="transmembrane region" description="Helical" evidence="8">
    <location>
        <begin position="263"/>
        <end position="283"/>
    </location>
</feature>
<keyword evidence="4 8" id="KW-0812">Transmembrane</keyword>
<feature type="transmembrane region" description="Helical" evidence="8">
    <location>
        <begin position="130"/>
        <end position="151"/>
    </location>
</feature>
<dbReference type="EMBL" id="JAVRAA010000002">
    <property type="protein sequence ID" value="MDT0336189.1"/>
    <property type="molecule type" value="Genomic_DNA"/>
</dbReference>
<dbReference type="NCBIfam" id="TIGR04178">
    <property type="entry name" value="exo_archaeo"/>
    <property type="match status" value="1"/>
</dbReference>
<feature type="transmembrane region" description="Helical" evidence="8">
    <location>
        <begin position="50"/>
        <end position="67"/>
    </location>
</feature>
<keyword evidence="7 8" id="KW-0472">Membrane</keyword>
<evidence type="ECO:0000256" key="7">
    <source>
        <dbReference type="ARBA" id="ARBA00023136"/>
    </source>
</evidence>
<dbReference type="GO" id="GO:0005886">
    <property type="term" value="C:plasma membrane"/>
    <property type="evidence" value="ECO:0007669"/>
    <property type="project" value="UniProtKB-SubCell"/>
</dbReference>
<dbReference type="NCBIfam" id="TIGR02602">
    <property type="entry name" value="8TM_EpsH"/>
    <property type="match status" value="1"/>
</dbReference>
<evidence type="ECO:0000256" key="2">
    <source>
        <dbReference type="ARBA" id="ARBA00022475"/>
    </source>
</evidence>
<reference evidence="10" key="1">
    <citation type="submission" date="2023-02" db="EMBL/GenBank/DDBJ databases">
        <title>Description of Herbaspirillum huttiense subsp. nephrolepsisexaltata and Herbaspirillum huttiense subsp. lycopersicon.</title>
        <authorList>
            <person name="Poudel M."/>
            <person name="Sharma A."/>
            <person name="Goss E."/>
            <person name="Tapia J.H."/>
            <person name="Harmon C.M."/>
            <person name="Jones J.B."/>
        </authorList>
    </citation>
    <scope>NUCLEOTIDE SEQUENCE</scope>
    <source>
        <strain evidence="10">NC40101</strain>
    </source>
</reference>
<feature type="domain" description="Methanolan biosynthesis EpsI" evidence="9">
    <location>
        <begin position="327"/>
        <end position="533"/>
    </location>
</feature>
<evidence type="ECO:0000256" key="5">
    <source>
        <dbReference type="ARBA" id="ARBA00022801"/>
    </source>
</evidence>
<dbReference type="GO" id="GO:0008233">
    <property type="term" value="F:peptidase activity"/>
    <property type="evidence" value="ECO:0007669"/>
    <property type="project" value="UniProtKB-KW"/>
</dbReference>
<feature type="transmembrane region" description="Helical" evidence="8">
    <location>
        <begin position="323"/>
        <end position="342"/>
    </location>
</feature>
<dbReference type="InterPro" id="IPR013426">
    <property type="entry name" value="EpsH-like"/>
</dbReference>
<dbReference type="InterPro" id="IPR014263">
    <property type="entry name" value="Methanolan_biosynth_EpsI"/>
</dbReference>
<feature type="transmembrane region" description="Helical" evidence="8">
    <location>
        <begin position="103"/>
        <end position="124"/>
    </location>
</feature>
<evidence type="ECO:0000256" key="3">
    <source>
        <dbReference type="ARBA" id="ARBA00022670"/>
    </source>
</evidence>
<keyword evidence="5" id="KW-0378">Hydrolase</keyword>
<feature type="transmembrane region" description="Helical" evidence="8">
    <location>
        <begin position="223"/>
        <end position="251"/>
    </location>
</feature>
<gene>
    <name evidence="10" type="primary">xrtB</name>
    <name evidence="10" type="ORF">RJN63_05100</name>
</gene>
<organism evidence="10">
    <name type="scientific">Herbaspirillum huttiense subsp. nephrolepidis</name>
    <dbReference type="NCBI Taxonomy" id="3075126"/>
    <lineage>
        <taxon>Bacteria</taxon>
        <taxon>Pseudomonadati</taxon>
        <taxon>Pseudomonadota</taxon>
        <taxon>Betaproteobacteria</taxon>
        <taxon>Burkholderiales</taxon>
        <taxon>Oxalobacteraceae</taxon>
        <taxon>Herbaspirillum</taxon>
    </lineage>
</organism>
<feature type="transmembrane region" description="Helical" evidence="8">
    <location>
        <begin position="189"/>
        <end position="211"/>
    </location>
</feature>
<name>A0AAE4K2V3_9BURK</name>
<dbReference type="AlphaFoldDB" id="A0AAE4K2V3"/>
<dbReference type="NCBIfam" id="TIGR02914">
    <property type="entry name" value="EpsI_fam"/>
    <property type="match status" value="1"/>
</dbReference>
<dbReference type="Pfam" id="PF09721">
    <property type="entry name" value="Exosortase_EpsH"/>
    <property type="match status" value="1"/>
</dbReference>
<keyword evidence="2" id="KW-1003">Cell membrane</keyword>
<evidence type="ECO:0000259" key="9">
    <source>
        <dbReference type="Pfam" id="PF11984"/>
    </source>
</evidence>
<dbReference type="InterPro" id="IPR026392">
    <property type="entry name" value="Exo/Archaeosortase_dom"/>
</dbReference>
<keyword evidence="6 8" id="KW-1133">Transmembrane helix</keyword>
<keyword evidence="3" id="KW-0645">Protease</keyword>
<accession>A0AAE4K2V3</accession>
<dbReference type="NCBIfam" id="TIGR03113">
    <property type="entry name" value="exosort_XrtB"/>
    <property type="match status" value="1"/>
</dbReference>